<dbReference type="GO" id="GO:0016763">
    <property type="term" value="F:pentosyltransferase activity"/>
    <property type="evidence" value="ECO:0007669"/>
    <property type="project" value="TreeGrafter"/>
</dbReference>
<dbReference type="Pfam" id="PF13231">
    <property type="entry name" value="PMT_2"/>
    <property type="match status" value="1"/>
</dbReference>
<feature type="transmembrane region" description="Helical" evidence="8">
    <location>
        <begin position="122"/>
        <end position="142"/>
    </location>
</feature>
<feature type="domain" description="Glycosyltransferase RgtA/B/C/D-like" evidence="9">
    <location>
        <begin position="75"/>
        <end position="221"/>
    </location>
</feature>
<comment type="caution">
    <text evidence="10">The sequence shown here is derived from an EMBL/GenBank/DDBJ whole genome shotgun (WGS) entry which is preliminary data.</text>
</comment>
<gene>
    <name evidence="10" type="ORF">A3A63_01820</name>
</gene>
<feature type="transmembrane region" description="Helical" evidence="8">
    <location>
        <begin position="14"/>
        <end position="31"/>
    </location>
</feature>
<dbReference type="Proteomes" id="UP000176450">
    <property type="component" value="Unassembled WGS sequence"/>
</dbReference>
<feature type="transmembrane region" description="Helical" evidence="8">
    <location>
        <begin position="356"/>
        <end position="374"/>
    </location>
</feature>
<evidence type="ECO:0000256" key="2">
    <source>
        <dbReference type="ARBA" id="ARBA00022475"/>
    </source>
</evidence>
<feature type="transmembrane region" description="Helical" evidence="8">
    <location>
        <begin position="208"/>
        <end position="230"/>
    </location>
</feature>
<feature type="transmembrane region" description="Helical" evidence="8">
    <location>
        <begin position="88"/>
        <end position="110"/>
    </location>
</feature>
<evidence type="ECO:0000256" key="8">
    <source>
        <dbReference type="SAM" id="Phobius"/>
    </source>
</evidence>
<evidence type="ECO:0000259" key="9">
    <source>
        <dbReference type="Pfam" id="PF13231"/>
    </source>
</evidence>
<feature type="transmembrane region" description="Helical" evidence="8">
    <location>
        <begin position="275"/>
        <end position="298"/>
    </location>
</feature>
<reference evidence="10 11" key="1">
    <citation type="journal article" date="2016" name="Nat. Commun.">
        <title>Thousands of microbial genomes shed light on interconnected biogeochemical processes in an aquifer system.</title>
        <authorList>
            <person name="Anantharaman K."/>
            <person name="Brown C.T."/>
            <person name="Hug L.A."/>
            <person name="Sharon I."/>
            <person name="Castelle C.J."/>
            <person name="Probst A.J."/>
            <person name="Thomas B.C."/>
            <person name="Singh A."/>
            <person name="Wilkins M.J."/>
            <person name="Karaoz U."/>
            <person name="Brodie E.L."/>
            <person name="Williams K.H."/>
            <person name="Hubbard S.S."/>
            <person name="Banfield J.F."/>
        </authorList>
    </citation>
    <scope>NUCLEOTIDE SEQUENCE [LARGE SCALE GENOMIC DNA]</scope>
</reference>
<feature type="transmembrane region" description="Helical" evidence="8">
    <location>
        <begin position="305"/>
        <end position="323"/>
    </location>
</feature>
<dbReference type="GO" id="GO:0009103">
    <property type="term" value="P:lipopolysaccharide biosynthetic process"/>
    <property type="evidence" value="ECO:0007669"/>
    <property type="project" value="UniProtKB-ARBA"/>
</dbReference>
<dbReference type="PANTHER" id="PTHR33908">
    <property type="entry name" value="MANNOSYLTRANSFERASE YKCB-RELATED"/>
    <property type="match status" value="1"/>
</dbReference>
<dbReference type="InterPro" id="IPR050297">
    <property type="entry name" value="LipidA_mod_glycosyltrf_83"/>
</dbReference>
<dbReference type="InterPro" id="IPR038731">
    <property type="entry name" value="RgtA/B/C-like"/>
</dbReference>
<feature type="transmembrane region" description="Helical" evidence="8">
    <location>
        <begin position="173"/>
        <end position="202"/>
    </location>
</feature>
<dbReference type="EMBL" id="MFJX01000074">
    <property type="protein sequence ID" value="OGG29286.1"/>
    <property type="molecule type" value="Genomic_DNA"/>
</dbReference>
<evidence type="ECO:0000256" key="5">
    <source>
        <dbReference type="ARBA" id="ARBA00022692"/>
    </source>
</evidence>
<keyword evidence="3" id="KW-0328">Glycosyltransferase</keyword>
<evidence type="ECO:0000256" key="4">
    <source>
        <dbReference type="ARBA" id="ARBA00022679"/>
    </source>
</evidence>
<dbReference type="GO" id="GO:0005886">
    <property type="term" value="C:plasma membrane"/>
    <property type="evidence" value="ECO:0007669"/>
    <property type="project" value="UniProtKB-SubCell"/>
</dbReference>
<keyword evidence="6 8" id="KW-1133">Transmembrane helix</keyword>
<keyword evidence="4" id="KW-0808">Transferase</keyword>
<feature type="transmembrane region" description="Helical" evidence="8">
    <location>
        <begin position="62"/>
        <end position="82"/>
    </location>
</feature>
<protein>
    <recommendedName>
        <fullName evidence="9">Glycosyltransferase RgtA/B/C/D-like domain-containing protein</fullName>
    </recommendedName>
</protein>
<keyword evidence="5 8" id="KW-0812">Transmembrane</keyword>
<dbReference type="PANTHER" id="PTHR33908:SF11">
    <property type="entry name" value="MEMBRANE PROTEIN"/>
    <property type="match status" value="1"/>
</dbReference>
<proteinExistence type="predicted"/>
<evidence type="ECO:0000256" key="3">
    <source>
        <dbReference type="ARBA" id="ARBA00022676"/>
    </source>
</evidence>
<keyword evidence="2" id="KW-1003">Cell membrane</keyword>
<name>A0A1F6AX79_9BACT</name>
<accession>A0A1F6AX79</accession>
<comment type="subcellular location">
    <subcellularLocation>
        <location evidence="1">Cell membrane</location>
        <topology evidence="1">Multi-pass membrane protein</topology>
    </subcellularLocation>
</comment>
<organism evidence="10 11">
    <name type="scientific">Candidatus Gottesmanbacteria bacterium RIFCSPLOWO2_01_FULL_46_9</name>
    <dbReference type="NCBI Taxonomy" id="1798394"/>
    <lineage>
        <taxon>Bacteria</taxon>
        <taxon>Candidatus Gottesmaniibacteriota</taxon>
    </lineage>
</organism>
<sequence length="516" mass="58355">MSAWLNKSFFARNWFLFGCVIIFCIALYFRFTQYYDRLGLASDQARDALIAREALRSRSVPLFGPFSSAGNFTTGPIWYWWLILSTALFPHALAAPWIILSLSYVGIVLLLVKIGEELEGKLFALIVGLFAAVSPAQIVQSLNNTNPSLVALFATLSLYFAVLYSKHKRLGDLFWATACVALAIGAHLQAMYLLVFIPFFLLTTKRKFLLKATGVVVLGLLLPSLPYILADMQHGFYNLRGIVDFALYGQYKIYIPNRWLTYLGVFWPETWGYVIGGFTAIGYMGIFLTVAVVVYTVVKRKIKGSMGMILVSFIAIVTMLRFYRGERFGGYFVFTHPLVIVLTAWSCFVVLKVHKYIGICCIVLLVFGSIYVNYRSIQGATNISYDRAKYWAELLIHTYPDRTFTLYITKGTSLSVTLPLVLYLDTEGKIGDTGIKIGFGGIPKYEAGHYPQIKGNEKDYALWELESSTSAQLREVGWENVNPSSIYRNATQWYKNIHEPDGLNKLLQLILSKYYN</sequence>
<feature type="transmembrane region" description="Helical" evidence="8">
    <location>
        <begin position="329"/>
        <end position="351"/>
    </location>
</feature>
<keyword evidence="7 8" id="KW-0472">Membrane</keyword>
<evidence type="ECO:0000256" key="1">
    <source>
        <dbReference type="ARBA" id="ARBA00004651"/>
    </source>
</evidence>
<dbReference type="AlphaFoldDB" id="A0A1F6AX79"/>
<evidence type="ECO:0000256" key="7">
    <source>
        <dbReference type="ARBA" id="ARBA00023136"/>
    </source>
</evidence>
<evidence type="ECO:0000313" key="11">
    <source>
        <dbReference type="Proteomes" id="UP000176450"/>
    </source>
</evidence>
<evidence type="ECO:0000256" key="6">
    <source>
        <dbReference type="ARBA" id="ARBA00022989"/>
    </source>
</evidence>
<evidence type="ECO:0000313" key="10">
    <source>
        <dbReference type="EMBL" id="OGG29286.1"/>
    </source>
</evidence>